<proteinExistence type="predicted"/>
<name>A0A5B6UMY1_9ROSI</name>
<evidence type="ECO:0000256" key="2">
    <source>
        <dbReference type="SAM" id="Phobius"/>
    </source>
</evidence>
<keyword evidence="4" id="KW-1185">Reference proteome</keyword>
<dbReference type="Proteomes" id="UP000325315">
    <property type="component" value="Unassembled WGS sequence"/>
</dbReference>
<reference evidence="3" key="1">
    <citation type="submission" date="2019-08" db="EMBL/GenBank/DDBJ databases">
        <authorList>
            <person name="Liu F."/>
        </authorList>
    </citation>
    <scope>NUCLEOTIDE SEQUENCE [LARGE SCALE GENOMIC DNA]</scope>
    <source>
        <strain evidence="3">PA1801</strain>
        <tissue evidence="3">Leaf</tissue>
    </source>
</reference>
<dbReference type="OrthoDB" id="1939272at2759"/>
<keyword evidence="2" id="KW-0472">Membrane</keyword>
<evidence type="ECO:0000313" key="4">
    <source>
        <dbReference type="Proteomes" id="UP000325315"/>
    </source>
</evidence>
<keyword evidence="2" id="KW-1133">Transmembrane helix</keyword>
<feature type="transmembrane region" description="Helical" evidence="2">
    <location>
        <begin position="26"/>
        <end position="43"/>
    </location>
</feature>
<feature type="compositionally biased region" description="Basic and acidic residues" evidence="1">
    <location>
        <begin position="557"/>
        <end position="567"/>
    </location>
</feature>
<keyword evidence="2" id="KW-0812">Transmembrane</keyword>
<evidence type="ECO:0000313" key="3">
    <source>
        <dbReference type="EMBL" id="KAA3457854.1"/>
    </source>
</evidence>
<sequence length="684" mass="76571">MEPSQSQNETLPISSKESRVNRFKPIWRFFLISNLALGAYIFAQARRKNSSIADNKPAKKEEEHSKSETEADVSSDAVTDALVHEEPPILPIVAKPPKVLDPIPEDQQRELFKWMLEEKRKAKPSDPEEKKRINKEKASYCIAFLQMPGTIQVSVLDFKGLQSTSPSSQSFPWEKQSIRLATRENSRCRDSEHCFDFCNSGFDLAIPLTTLHDNLIITLQDADGNEITHTVVETKLVVEKGVWDNIFSLEGGWHVHMKLQFVLSEEEHQRIRVMREAALKKKHEELCNSGHGSSECASIGYSEVSGPLQSLSRSGLLADEDTKFDRSYPIQKQKNTDTVPLELEKVNTSKKQGPAVKAHSNIRKMISAFEGSLNQDVKPSAKPPPTISRTRKTGIANSHLNDVETEKMVPPKSWECLYCMWMYGHPPKQLEHLAFGGVRTPDLWHIGHLLGRQNPPREAILSVVGGPIGCPADILRRLFPKESTPLNRLNSRLWIFLGEAKCCLSITTVAKEIVDLMGVCWDETKKLSSCDQIVTGRKVHVDVDAATATEVNEDGNNSEKLRPRSENSEDPQDSIGPFRQAADPIPKQPKVLSLEEGCLLCSAENQNAALRAAAHSILALGRAWETKPSPRGQYLRLLGDQVIKVIIMIKLAAEKCMLLCYNLESFGSFYADSLLLLLVDLLLY</sequence>
<protein>
    <submittedName>
        <fullName evidence="3">Dystrophin-1</fullName>
    </submittedName>
</protein>
<dbReference type="PANTHER" id="PTHR36810:SF1">
    <property type="entry name" value="OS05G0232200 PROTEIN"/>
    <property type="match status" value="1"/>
</dbReference>
<accession>A0A5B6UMY1</accession>
<dbReference type="EMBL" id="SMMG02000010">
    <property type="protein sequence ID" value="KAA3457854.1"/>
    <property type="molecule type" value="Genomic_DNA"/>
</dbReference>
<feature type="region of interest" description="Disordered" evidence="1">
    <location>
        <begin position="546"/>
        <end position="584"/>
    </location>
</feature>
<feature type="region of interest" description="Disordered" evidence="1">
    <location>
        <begin position="51"/>
        <end position="76"/>
    </location>
</feature>
<dbReference type="PANTHER" id="PTHR36810">
    <property type="entry name" value="BNACNNG47150D PROTEIN"/>
    <property type="match status" value="1"/>
</dbReference>
<feature type="compositionally biased region" description="Basic and acidic residues" evidence="1">
    <location>
        <begin position="56"/>
        <end position="69"/>
    </location>
</feature>
<evidence type="ECO:0000256" key="1">
    <source>
        <dbReference type="SAM" id="MobiDB-lite"/>
    </source>
</evidence>
<comment type="caution">
    <text evidence="3">The sequence shown here is derived from an EMBL/GenBank/DDBJ whole genome shotgun (WGS) entry which is preliminary data.</text>
</comment>
<organism evidence="3 4">
    <name type="scientific">Gossypium australe</name>
    <dbReference type="NCBI Taxonomy" id="47621"/>
    <lineage>
        <taxon>Eukaryota</taxon>
        <taxon>Viridiplantae</taxon>
        <taxon>Streptophyta</taxon>
        <taxon>Embryophyta</taxon>
        <taxon>Tracheophyta</taxon>
        <taxon>Spermatophyta</taxon>
        <taxon>Magnoliopsida</taxon>
        <taxon>eudicotyledons</taxon>
        <taxon>Gunneridae</taxon>
        <taxon>Pentapetalae</taxon>
        <taxon>rosids</taxon>
        <taxon>malvids</taxon>
        <taxon>Malvales</taxon>
        <taxon>Malvaceae</taxon>
        <taxon>Malvoideae</taxon>
        <taxon>Gossypium</taxon>
    </lineage>
</organism>
<dbReference type="AlphaFoldDB" id="A0A5B6UMY1"/>
<gene>
    <name evidence="3" type="ORF">EPI10_012533</name>
</gene>